<evidence type="ECO:0000259" key="3">
    <source>
        <dbReference type="Pfam" id="PF01171"/>
    </source>
</evidence>
<proteinExistence type="predicted"/>
<reference evidence="6" key="1">
    <citation type="submission" date="2017-02" db="UniProtKB">
        <authorList>
            <consortium name="WormBaseParasite"/>
        </authorList>
    </citation>
    <scope>IDENTIFICATION</scope>
</reference>
<dbReference type="Gene3D" id="3.40.50.620">
    <property type="entry name" value="HUPs"/>
    <property type="match status" value="1"/>
</dbReference>
<dbReference type="InterPro" id="IPR015421">
    <property type="entry name" value="PyrdxlP-dep_Trfase_major"/>
</dbReference>
<dbReference type="InterPro" id="IPR014729">
    <property type="entry name" value="Rossmann-like_a/b/a_fold"/>
</dbReference>
<feature type="region of interest" description="Disordered" evidence="1">
    <location>
        <begin position="403"/>
        <end position="427"/>
    </location>
</feature>
<gene>
    <name evidence="4" type="ORF">TTAC_LOCUS6883</name>
</gene>
<dbReference type="SUPFAM" id="SSF52402">
    <property type="entry name" value="Adenine nucleotide alpha hydrolases-like"/>
    <property type="match status" value="1"/>
</dbReference>
<protein>
    <submittedName>
        <fullName evidence="6">Aminotran_5 domain-containing protein</fullName>
    </submittedName>
</protein>
<name>A0A0R3X150_HYDTA</name>
<feature type="region of interest" description="Disordered" evidence="1">
    <location>
        <begin position="379"/>
        <end position="398"/>
    </location>
</feature>
<feature type="domain" description="Aminotransferase class V" evidence="2">
    <location>
        <begin position="2"/>
        <end position="158"/>
    </location>
</feature>
<dbReference type="Pfam" id="PF01171">
    <property type="entry name" value="ATP_bind_3"/>
    <property type="match status" value="1"/>
</dbReference>
<evidence type="ECO:0000259" key="2">
    <source>
        <dbReference type="Pfam" id="PF00266"/>
    </source>
</evidence>
<feature type="region of interest" description="Disordered" evidence="1">
    <location>
        <begin position="456"/>
        <end position="490"/>
    </location>
</feature>
<dbReference type="InterPro" id="IPR011063">
    <property type="entry name" value="TilS/TtcA_N"/>
</dbReference>
<feature type="domain" description="tRNA(Ile)-lysidine/2-thiocytidine synthase N-terminal" evidence="3">
    <location>
        <begin position="520"/>
        <end position="686"/>
    </location>
</feature>
<accession>A0A0R3X150</accession>
<dbReference type="WBParaSite" id="TTAC_0000689801-mRNA-1">
    <property type="protein sequence ID" value="TTAC_0000689801-mRNA-1"/>
    <property type="gene ID" value="TTAC_0000689801"/>
</dbReference>
<keyword evidence="5" id="KW-1185">Reference proteome</keyword>
<evidence type="ECO:0000313" key="6">
    <source>
        <dbReference type="WBParaSite" id="TTAC_0000689801-mRNA-1"/>
    </source>
</evidence>
<organism evidence="6">
    <name type="scientific">Hydatigena taeniaeformis</name>
    <name type="common">Feline tapeworm</name>
    <name type="synonym">Taenia taeniaeformis</name>
    <dbReference type="NCBI Taxonomy" id="6205"/>
    <lineage>
        <taxon>Eukaryota</taxon>
        <taxon>Metazoa</taxon>
        <taxon>Spiralia</taxon>
        <taxon>Lophotrochozoa</taxon>
        <taxon>Platyhelminthes</taxon>
        <taxon>Cestoda</taxon>
        <taxon>Eucestoda</taxon>
        <taxon>Cyclophyllidea</taxon>
        <taxon>Taeniidae</taxon>
        <taxon>Hydatigera</taxon>
    </lineage>
</organism>
<dbReference type="SUPFAM" id="SSF53383">
    <property type="entry name" value="PLP-dependent transferases"/>
    <property type="match status" value="1"/>
</dbReference>
<evidence type="ECO:0000313" key="5">
    <source>
        <dbReference type="Proteomes" id="UP000274429"/>
    </source>
</evidence>
<dbReference type="OrthoDB" id="420046at2759"/>
<evidence type="ECO:0000256" key="1">
    <source>
        <dbReference type="SAM" id="MobiDB-lite"/>
    </source>
</evidence>
<sequence length="759" mass="85618">MLVCLSAASNVTGIMVDTNAASSLVHRYGGIVFWDYATAAPYVEMNMNPTPRNGIENAYKDAIFFSVHKFVGGPQTPGILVAKKKLFEAGEQFPFQSGGGTVNFVRREHTSYFKEVELREEGGTPAIIESIRAGMVIQLKEAIGSKLIQKREEELVRDNEEIFEHKILRPGFTRVNLPFFYPDEEIDFIIESVIFVAKYSWIFLPFYELNQTTGQWRYCNDKRSDMGKHLSNISYDHGVMRWKKPAQKSAGPVPLTLRECLSMAASLQQSLESVLRQSTCNVTNEKIDRYWMRSKVNYLRWFLLASEAAADARGLPRPVSQYPNSGSPWHPGCIERCFCPDLAKRDNESLSRLCKYTNAKATSAVTNEKHIYLNGAHKSNHYMNSSSSSDSTMESQSNTDVICVRRGGKENRGSPNRNSRSRGRASRIGRLGACERYPITFELPRGLIRPHRTQSYSPARYSHGETGWRSPPPQLLKPTIQNPDTSVSSEYGEFDEDEITGLEEDEALRLFSMIHSNDRILVHLSGGKSSMALLHCLHAYQEILQQENPDPEGKSVFDLGAVVVALAYENYDLLPLVNYLKALGVTYYYEKQDMNHYCSHSLDLCSSLKQRVIYSVARKYGYTVLALAQNLDEMAASFLSSVFNNGSIQTMEANVELKDLKLRLIRPFAFCREKTIAEFVKTARLPVMKTACPICEQSRMEQVRLKEILAAEENNNPHLFSSIISAISPLLHLSSQSDIVLESDTIPSAKVITWSKTEN</sequence>
<dbReference type="Pfam" id="PF00266">
    <property type="entry name" value="Aminotran_5"/>
    <property type="match status" value="1"/>
</dbReference>
<dbReference type="PANTHER" id="PTHR43686:SF1">
    <property type="entry name" value="AMINOTRAN_5 DOMAIN-CONTAINING PROTEIN"/>
    <property type="match status" value="1"/>
</dbReference>
<dbReference type="InterPro" id="IPR015424">
    <property type="entry name" value="PyrdxlP-dep_Trfase"/>
</dbReference>
<evidence type="ECO:0000313" key="4">
    <source>
        <dbReference type="EMBL" id="VDM31163.1"/>
    </source>
</evidence>
<dbReference type="InterPro" id="IPR000192">
    <property type="entry name" value="Aminotrans_V_dom"/>
</dbReference>
<feature type="compositionally biased region" description="Polar residues" evidence="1">
    <location>
        <begin position="479"/>
        <end position="489"/>
    </location>
</feature>
<dbReference type="STRING" id="6205.A0A0R3X150"/>
<dbReference type="AlphaFoldDB" id="A0A0R3X150"/>
<dbReference type="PANTHER" id="PTHR43686">
    <property type="entry name" value="SULFURTRANSFERASE-RELATED"/>
    <property type="match status" value="1"/>
</dbReference>
<dbReference type="Proteomes" id="UP000274429">
    <property type="component" value="Unassembled WGS sequence"/>
</dbReference>
<dbReference type="EMBL" id="UYWX01020328">
    <property type="protein sequence ID" value="VDM31163.1"/>
    <property type="molecule type" value="Genomic_DNA"/>
</dbReference>
<reference evidence="4 5" key="2">
    <citation type="submission" date="2018-11" db="EMBL/GenBank/DDBJ databases">
        <authorList>
            <consortium name="Pathogen Informatics"/>
        </authorList>
    </citation>
    <scope>NUCLEOTIDE SEQUENCE [LARGE SCALE GENOMIC DNA]</scope>
</reference>
<feature type="compositionally biased region" description="Low complexity" evidence="1">
    <location>
        <begin position="385"/>
        <end position="397"/>
    </location>
</feature>
<dbReference type="Gene3D" id="3.40.640.10">
    <property type="entry name" value="Type I PLP-dependent aspartate aminotransferase-like (Major domain)"/>
    <property type="match status" value="1"/>
</dbReference>